<organism evidence="1 2">
    <name type="scientific">Herminiimonas glaciei</name>
    <dbReference type="NCBI Taxonomy" id="523788"/>
    <lineage>
        <taxon>Bacteria</taxon>
        <taxon>Pseudomonadati</taxon>
        <taxon>Pseudomonadota</taxon>
        <taxon>Betaproteobacteria</taxon>
        <taxon>Burkholderiales</taxon>
        <taxon>Oxalobacteraceae</taxon>
        <taxon>Herminiimonas</taxon>
    </lineage>
</organism>
<dbReference type="RefSeq" id="WP_382272183.1">
    <property type="nucleotide sequence ID" value="NZ_JBHTBU010000002.1"/>
</dbReference>
<comment type="caution">
    <text evidence="1">The sequence shown here is derived from an EMBL/GenBank/DDBJ whole genome shotgun (WGS) entry which is preliminary data.</text>
</comment>
<reference evidence="2" key="1">
    <citation type="journal article" date="2019" name="Int. J. Syst. Evol. Microbiol.">
        <title>The Global Catalogue of Microorganisms (GCM) 10K type strain sequencing project: providing services to taxonomists for standard genome sequencing and annotation.</title>
        <authorList>
            <consortium name="The Broad Institute Genomics Platform"/>
            <consortium name="The Broad Institute Genome Sequencing Center for Infectious Disease"/>
            <person name="Wu L."/>
            <person name="Ma J."/>
        </authorList>
    </citation>
    <scope>NUCLEOTIDE SEQUENCE [LARGE SCALE GENOMIC DNA]</scope>
    <source>
        <strain evidence="2">KACC 12508</strain>
    </source>
</reference>
<evidence type="ECO:0000313" key="2">
    <source>
        <dbReference type="Proteomes" id="UP001596542"/>
    </source>
</evidence>
<name>A0ABW2ICW0_9BURK</name>
<proteinExistence type="predicted"/>
<evidence type="ECO:0000313" key="1">
    <source>
        <dbReference type="EMBL" id="MFC7288766.1"/>
    </source>
</evidence>
<dbReference type="PROSITE" id="PS51257">
    <property type="entry name" value="PROKAR_LIPOPROTEIN"/>
    <property type="match status" value="1"/>
</dbReference>
<protein>
    <recommendedName>
        <fullName evidence="3">Lipoprotein</fullName>
    </recommendedName>
</protein>
<sequence length="51" mass="5348">MKQMLRKLTFVLLIPLTLALAGCGGYARTPNGSSSVDAYGVIDVGVQHTSP</sequence>
<evidence type="ECO:0008006" key="3">
    <source>
        <dbReference type="Google" id="ProtNLM"/>
    </source>
</evidence>
<keyword evidence="2" id="KW-1185">Reference proteome</keyword>
<gene>
    <name evidence="1" type="ORF">ACFQPC_12010</name>
</gene>
<dbReference type="EMBL" id="JBHTBU010000002">
    <property type="protein sequence ID" value="MFC7288766.1"/>
    <property type="molecule type" value="Genomic_DNA"/>
</dbReference>
<dbReference type="Proteomes" id="UP001596542">
    <property type="component" value="Unassembled WGS sequence"/>
</dbReference>
<accession>A0ABW2ICW0</accession>